<dbReference type="AlphaFoldDB" id="A0A917HW43"/>
<dbReference type="GO" id="GO:0046872">
    <property type="term" value="F:metal ion binding"/>
    <property type="evidence" value="ECO:0007669"/>
    <property type="project" value="UniProtKB-KW"/>
</dbReference>
<organism evidence="10 11">
    <name type="scientific">Parapedobacter pyrenivorans</name>
    <dbReference type="NCBI Taxonomy" id="1305674"/>
    <lineage>
        <taxon>Bacteria</taxon>
        <taxon>Pseudomonadati</taxon>
        <taxon>Bacteroidota</taxon>
        <taxon>Sphingobacteriia</taxon>
        <taxon>Sphingobacteriales</taxon>
        <taxon>Sphingobacteriaceae</taxon>
        <taxon>Parapedobacter</taxon>
    </lineage>
</organism>
<dbReference type="Gene3D" id="1.10.1380.10">
    <property type="entry name" value="Neutral endopeptidase , domain2"/>
    <property type="match status" value="1"/>
</dbReference>
<dbReference type="Proteomes" id="UP000660862">
    <property type="component" value="Unassembled WGS sequence"/>
</dbReference>
<feature type="domain" description="Peptidase M13 N-terminal" evidence="9">
    <location>
        <begin position="30"/>
        <end position="405"/>
    </location>
</feature>
<dbReference type="PANTHER" id="PTHR11733:SF167">
    <property type="entry name" value="FI17812P1-RELATED"/>
    <property type="match status" value="1"/>
</dbReference>
<dbReference type="EMBL" id="BMER01000003">
    <property type="protein sequence ID" value="GGG93913.1"/>
    <property type="molecule type" value="Genomic_DNA"/>
</dbReference>
<evidence type="ECO:0000256" key="7">
    <source>
        <dbReference type="ARBA" id="ARBA00023049"/>
    </source>
</evidence>
<keyword evidence="5" id="KW-0378">Hydrolase</keyword>
<evidence type="ECO:0000256" key="1">
    <source>
        <dbReference type="ARBA" id="ARBA00001947"/>
    </source>
</evidence>
<dbReference type="SUPFAM" id="SSF55486">
    <property type="entry name" value="Metalloproteases ('zincins'), catalytic domain"/>
    <property type="match status" value="1"/>
</dbReference>
<dbReference type="PROSITE" id="PS51885">
    <property type="entry name" value="NEPRILYSIN"/>
    <property type="match status" value="1"/>
</dbReference>
<evidence type="ECO:0000256" key="5">
    <source>
        <dbReference type="ARBA" id="ARBA00022801"/>
    </source>
</evidence>
<name>A0A917HW43_9SPHI</name>
<feature type="domain" description="Peptidase M13 C-terminal" evidence="8">
    <location>
        <begin position="456"/>
        <end position="657"/>
    </location>
</feature>
<evidence type="ECO:0000259" key="9">
    <source>
        <dbReference type="Pfam" id="PF05649"/>
    </source>
</evidence>
<evidence type="ECO:0000259" key="8">
    <source>
        <dbReference type="Pfam" id="PF01431"/>
    </source>
</evidence>
<dbReference type="CDD" id="cd08662">
    <property type="entry name" value="M13"/>
    <property type="match status" value="1"/>
</dbReference>
<evidence type="ECO:0000256" key="6">
    <source>
        <dbReference type="ARBA" id="ARBA00022833"/>
    </source>
</evidence>
<evidence type="ECO:0000256" key="4">
    <source>
        <dbReference type="ARBA" id="ARBA00022723"/>
    </source>
</evidence>
<evidence type="ECO:0000313" key="11">
    <source>
        <dbReference type="Proteomes" id="UP000660862"/>
    </source>
</evidence>
<comment type="caution">
    <text evidence="10">The sequence shown here is derived from an EMBL/GenBank/DDBJ whole genome shotgun (WGS) entry which is preliminary data.</text>
</comment>
<protein>
    <submittedName>
        <fullName evidence="10">Endothelin-converting protein</fullName>
    </submittedName>
</protein>
<dbReference type="InterPro" id="IPR042089">
    <property type="entry name" value="Peptidase_M13_dom_2"/>
</dbReference>
<dbReference type="PRINTS" id="PR00786">
    <property type="entry name" value="NEPRILYSIN"/>
</dbReference>
<keyword evidence="3" id="KW-0645">Protease</keyword>
<dbReference type="GO" id="GO:0016485">
    <property type="term" value="P:protein processing"/>
    <property type="evidence" value="ECO:0007669"/>
    <property type="project" value="TreeGrafter"/>
</dbReference>
<dbReference type="PANTHER" id="PTHR11733">
    <property type="entry name" value="ZINC METALLOPROTEASE FAMILY M13 NEPRILYSIN-RELATED"/>
    <property type="match status" value="1"/>
</dbReference>
<dbReference type="GO" id="GO:0005886">
    <property type="term" value="C:plasma membrane"/>
    <property type="evidence" value="ECO:0007669"/>
    <property type="project" value="TreeGrafter"/>
</dbReference>
<keyword evidence="4" id="KW-0479">Metal-binding</keyword>
<reference evidence="10" key="1">
    <citation type="journal article" date="2014" name="Int. J. Syst. Evol. Microbiol.">
        <title>Complete genome sequence of Corynebacterium casei LMG S-19264T (=DSM 44701T), isolated from a smear-ripened cheese.</title>
        <authorList>
            <consortium name="US DOE Joint Genome Institute (JGI-PGF)"/>
            <person name="Walter F."/>
            <person name="Albersmeier A."/>
            <person name="Kalinowski J."/>
            <person name="Ruckert C."/>
        </authorList>
    </citation>
    <scope>NUCLEOTIDE SEQUENCE</scope>
    <source>
        <strain evidence="10">CGMCC 1.12195</strain>
    </source>
</reference>
<dbReference type="Gene3D" id="3.40.390.10">
    <property type="entry name" value="Collagenase (Catalytic Domain)"/>
    <property type="match status" value="1"/>
</dbReference>
<comment type="similarity">
    <text evidence="2">Belongs to the peptidase M13 family.</text>
</comment>
<keyword evidence="6" id="KW-0862">Zinc</keyword>
<reference evidence="10" key="2">
    <citation type="submission" date="2020-09" db="EMBL/GenBank/DDBJ databases">
        <authorList>
            <person name="Sun Q."/>
            <person name="Zhou Y."/>
        </authorList>
    </citation>
    <scope>NUCLEOTIDE SEQUENCE</scope>
    <source>
        <strain evidence="10">CGMCC 1.12195</strain>
    </source>
</reference>
<proteinExistence type="inferred from homology"/>
<dbReference type="Pfam" id="PF01431">
    <property type="entry name" value="Peptidase_M13"/>
    <property type="match status" value="1"/>
</dbReference>
<dbReference type="InterPro" id="IPR018497">
    <property type="entry name" value="Peptidase_M13_C"/>
</dbReference>
<dbReference type="InterPro" id="IPR008753">
    <property type="entry name" value="Peptidase_M13_N"/>
</dbReference>
<sequence>MVALIVASAAASAQQPHAINPDFMDTSVRPQDDFYNYVNGNWMKTVEIPSDQSRWGSFNQLAENTNEATLKILQESLEQRYPNGSDGQKIADLYRSYIDFDARDRIGIEPIKPFLRNVDAIGDFDDLYRYLVEMAPVGGNPLFSISVSADMKNSDVNTVYLSAADLGLGRAYYQKEDETNTKTLADYQGYINVLLPKAGQRTRDLKGPKIVAFEKELASRMLTVEEVRNASLRYNPVAVADLKNLVKHIDLAQYLADLGFTADTVIIDELKYYEELDQVLKPENLEMIKEFLRYKIVEDAATMLTSELDQISFDFWGKTLRGQKEQRSLDKRGLQFVNSMAGELLGKLYVAEYFPAEAKATAQELVSYLRKAFAHRIGQLQWMSAETKEKALEKLSKFNVKIGYPDKWKDYAKLEVGSSLFENVVNARRWRFEEELAKQDKPVDKTEWEMTPQTVNAYYNPPYNEIVFPAAILQPPFYDYKADPAVNFGGIGAVIGHELSHGFDDSGSQYDGDGNLNNWWTEGDKAAFEAAASALAAQFEAYEPVPGVFVNGRFTLGENIGDLGGTSVAYEALQLYLKDTGDPGSIDGFTQQQRFFLSWATVWRTKTTEAFVVNQVKTDPHSPAQYRAVGPLVNMDAFYEAFDIKEGDKLFVPKNKRIVIW</sequence>
<keyword evidence="7" id="KW-0482">Metalloprotease</keyword>
<comment type="cofactor">
    <cofactor evidence="1">
        <name>Zn(2+)</name>
        <dbReference type="ChEBI" id="CHEBI:29105"/>
    </cofactor>
</comment>
<keyword evidence="11" id="KW-1185">Reference proteome</keyword>
<accession>A0A917HW43</accession>
<dbReference type="Pfam" id="PF05649">
    <property type="entry name" value="Peptidase_M13_N"/>
    <property type="match status" value="1"/>
</dbReference>
<evidence type="ECO:0000313" key="10">
    <source>
        <dbReference type="EMBL" id="GGG93913.1"/>
    </source>
</evidence>
<dbReference type="GO" id="GO:0004222">
    <property type="term" value="F:metalloendopeptidase activity"/>
    <property type="evidence" value="ECO:0007669"/>
    <property type="project" value="InterPro"/>
</dbReference>
<dbReference type="InterPro" id="IPR024079">
    <property type="entry name" value="MetalloPept_cat_dom_sf"/>
</dbReference>
<dbReference type="InterPro" id="IPR000718">
    <property type="entry name" value="Peptidase_M13"/>
</dbReference>
<evidence type="ECO:0000256" key="3">
    <source>
        <dbReference type="ARBA" id="ARBA00022670"/>
    </source>
</evidence>
<evidence type="ECO:0000256" key="2">
    <source>
        <dbReference type="ARBA" id="ARBA00007357"/>
    </source>
</evidence>
<gene>
    <name evidence="10" type="primary">pepO</name>
    <name evidence="10" type="ORF">GCM10007415_31180</name>
</gene>